<keyword evidence="4" id="KW-0175">Coiled coil</keyword>
<organism evidence="8 9">
    <name type="scientific">Citrullus colocynthis</name>
    <name type="common">colocynth</name>
    <dbReference type="NCBI Taxonomy" id="252529"/>
    <lineage>
        <taxon>Eukaryota</taxon>
        <taxon>Viridiplantae</taxon>
        <taxon>Streptophyta</taxon>
        <taxon>Embryophyta</taxon>
        <taxon>Tracheophyta</taxon>
        <taxon>Spermatophyta</taxon>
        <taxon>Magnoliopsida</taxon>
        <taxon>eudicotyledons</taxon>
        <taxon>Gunneridae</taxon>
        <taxon>Pentapetalae</taxon>
        <taxon>rosids</taxon>
        <taxon>fabids</taxon>
        <taxon>Cucurbitales</taxon>
        <taxon>Cucurbitaceae</taxon>
        <taxon>Benincaseae</taxon>
        <taxon>Citrullus</taxon>
    </lineage>
</organism>
<evidence type="ECO:0000256" key="3">
    <source>
        <dbReference type="HAMAP-Rule" id="MF_03132"/>
    </source>
</evidence>
<evidence type="ECO:0000256" key="1">
    <source>
        <dbReference type="ARBA" id="ARBA00022540"/>
    </source>
</evidence>
<dbReference type="Proteomes" id="UP001642487">
    <property type="component" value="Chromosome 2"/>
</dbReference>
<dbReference type="Pfam" id="PF01912">
    <property type="entry name" value="eIF-6"/>
    <property type="match status" value="1"/>
</dbReference>
<gene>
    <name evidence="3" type="primary">EIF6</name>
    <name evidence="8" type="ORF">CITCOLO1_LOCUS8254</name>
</gene>
<dbReference type="EMBL" id="OZ021736">
    <property type="protein sequence ID" value="CAK9316393.1"/>
    <property type="molecule type" value="Genomic_DNA"/>
</dbReference>
<feature type="region of interest" description="Disordered" evidence="5">
    <location>
        <begin position="453"/>
        <end position="538"/>
    </location>
</feature>
<feature type="region of interest" description="Disordered" evidence="5">
    <location>
        <begin position="19"/>
        <end position="41"/>
    </location>
</feature>
<keyword evidence="3" id="KW-0690">Ribosome biogenesis</keyword>
<evidence type="ECO:0000259" key="7">
    <source>
        <dbReference type="Pfam" id="PF23197"/>
    </source>
</evidence>
<dbReference type="PANTHER" id="PTHR31149">
    <property type="entry name" value="EXPRESSED PROTEIN"/>
    <property type="match status" value="1"/>
</dbReference>
<feature type="compositionally biased region" description="Basic and acidic residues" evidence="5">
    <location>
        <begin position="484"/>
        <end position="493"/>
    </location>
</feature>
<feature type="coiled-coil region" evidence="4">
    <location>
        <begin position="50"/>
        <end position="84"/>
    </location>
</feature>
<dbReference type="Gene3D" id="2.60.40.2700">
    <property type="match status" value="1"/>
</dbReference>
<reference evidence="8 9" key="1">
    <citation type="submission" date="2024-03" db="EMBL/GenBank/DDBJ databases">
        <authorList>
            <person name="Gkanogiannis A."/>
            <person name="Becerra Lopez-Lavalle L."/>
        </authorList>
    </citation>
    <scope>NUCLEOTIDE SEQUENCE [LARGE SCALE GENOMIC DNA]</scope>
</reference>
<feature type="compositionally biased region" description="Low complexity" evidence="5">
    <location>
        <begin position="27"/>
        <end position="41"/>
    </location>
</feature>
<comment type="subcellular location">
    <subcellularLocation>
        <location evidence="3">Cytoplasm</location>
    </subcellularLocation>
    <subcellularLocation>
        <location evidence="3">Nucleus</location>
        <location evidence="3">Nucleolus</location>
    </subcellularLocation>
    <text evidence="3">Shuttles between cytoplasm and nucleus/nucleolus.</text>
</comment>
<evidence type="ECO:0000256" key="4">
    <source>
        <dbReference type="SAM" id="Coils"/>
    </source>
</evidence>
<dbReference type="SUPFAM" id="SSF55909">
    <property type="entry name" value="Pentein"/>
    <property type="match status" value="1"/>
</dbReference>
<dbReference type="HAMAP" id="MF_00032">
    <property type="entry name" value="eIF_6"/>
    <property type="match status" value="1"/>
</dbReference>
<dbReference type="InterPro" id="IPR055474">
    <property type="entry name" value="DUF7046"/>
</dbReference>
<evidence type="ECO:0000259" key="6">
    <source>
        <dbReference type="Pfam" id="PF23080"/>
    </source>
</evidence>
<keyword evidence="2 3" id="KW-0648">Protein biosynthesis</keyword>
<comment type="subunit">
    <text evidence="3">Monomer. Associates with the 60S ribosomal subunit.</text>
</comment>
<sequence length="1071" mass="119080">MENGFDGRSLAEKFSELGVSATPAEQSNSHSSNNHGNNNDSNLFQILKAVEAAEATIKQQMEENNRLRIELQKKIQELEKYNVDEPLAQRFHSTNQWNDIDHHGSNGGHQSDNSVDNERRRFKNNISIVDSHGTLVLHQGVEQKDEVPMRVDTESRFEDSKSDRMVNALPGVQPPVDNAGCSQFSSPSTTSFSASRFTMDVEYDPRIKLSGHGIMPKGEANNPNSLWKQDLVVKVQEHEDEIVQLRKHLADYSIKEAQIRNEKYVLEKRIAYMRLAFDQQQQDLVDAASKALSYRQDIIEENIRLTYALQEAQQERTTFVSSLLPLLAEYSLQPPVPDAQSIISNVKILFKHLQEKLLLTETKLKESHYQLAPWRSDASHSSFAPQSPFHSIGATLTASTKNGLELVPQPSYWNGKMPVSSSDAQTTADWDLSTHHQIGLGVGVAKKLEPDDLGRYSHHASSEGTNKQVTFREPVSNSEIDDQDVVHQTERETITNWSSGQSPPPATFDEPSSSHSPILPPVLEEPSPSFSEDDDPLPGIEALQISGEAFPGQDLQACGYSINGTTSCNFEWVRHLEDGSVNYIEGAKQPNYRVTADDVDTYLAIEVQPLDNRRRKGGLVKVYANDHRKITCDPEMQNHIEKTLYSGHASYKVSMSAGYLDIWEAATLSIKREGYSIKCSGSSGDVITEKFSPNTIVSIPFGQPYEFIITGPNNVEHHLRVDSNSADISCFRDTIVLTLRLFILRLVIMPPTWIFPPHVIPTVHMNELSIDPATHSRACPFTLAPLRILITLGEIGELEIYRNQIANHILPGEKIELEDWEGEEPVYWRGLMFENSCEIGVFSKLTNAYCLVAIGGSENLYSTFETELGGVIPVVKTSIDGTRIIGRLCAGNKNGLLVPHTTTDQELQHLRNSLPDQVVVQRIQERLSALGNTIACNDHVALTHTDLDRETEELIADVLGVEVFRQTVAGNVLVGSYCSFTNRGGLVHPHTSVEDLDELSTLLQVPLVAGTVNRGSEVIAAGLTANDWTAFCGSDTTATELSVIESVFKLREAQPSSIVEEMRKSLIDSYV</sequence>
<feature type="domain" description="AIR9-like A9" evidence="7">
    <location>
        <begin position="541"/>
        <end position="620"/>
    </location>
</feature>
<keyword evidence="3" id="KW-0963">Cytoplasm</keyword>
<evidence type="ECO:0000313" key="8">
    <source>
        <dbReference type="EMBL" id="CAK9316393.1"/>
    </source>
</evidence>
<feature type="coiled-coil region" evidence="4">
    <location>
        <begin position="228"/>
        <end position="255"/>
    </location>
</feature>
<name>A0ABP0Y7G9_9ROSI</name>
<accession>A0ABP0Y7G9</accession>
<feature type="domain" description="DUF7046" evidence="6">
    <location>
        <begin position="657"/>
        <end position="745"/>
    </location>
</feature>
<evidence type="ECO:0000313" key="9">
    <source>
        <dbReference type="Proteomes" id="UP001642487"/>
    </source>
</evidence>
<dbReference type="Pfam" id="PF23197">
    <property type="entry name" value="IG_AIR9"/>
    <property type="match status" value="1"/>
</dbReference>
<evidence type="ECO:0000256" key="5">
    <source>
        <dbReference type="SAM" id="MobiDB-lite"/>
    </source>
</evidence>
<feature type="region of interest" description="Disordered" evidence="5">
    <location>
        <begin position="97"/>
        <end position="116"/>
    </location>
</feature>
<keyword evidence="3" id="KW-0539">Nucleus</keyword>
<proteinExistence type="inferred from homology"/>
<dbReference type="CDD" id="cd00527">
    <property type="entry name" value="IF6"/>
    <property type="match status" value="1"/>
</dbReference>
<dbReference type="Gene3D" id="3.75.10.10">
    <property type="entry name" value="L-arginine/glycine Amidinotransferase, Chain A"/>
    <property type="match status" value="1"/>
</dbReference>
<evidence type="ECO:0000256" key="2">
    <source>
        <dbReference type="ARBA" id="ARBA00022917"/>
    </source>
</evidence>
<dbReference type="InterPro" id="IPR002769">
    <property type="entry name" value="eIF6"/>
</dbReference>
<protein>
    <recommendedName>
        <fullName evidence="3">Eukaryotic translation initiation factor 6</fullName>
        <shortName evidence="3">eIF-6</shortName>
    </recommendedName>
</protein>
<dbReference type="Pfam" id="PF23080">
    <property type="entry name" value="DUF7046"/>
    <property type="match status" value="2"/>
</dbReference>
<dbReference type="SMART" id="SM00654">
    <property type="entry name" value="eIF6"/>
    <property type="match status" value="1"/>
</dbReference>
<keyword evidence="9" id="KW-1185">Reference proteome</keyword>
<dbReference type="InterPro" id="IPR056284">
    <property type="entry name" value="AIR9-like_A9"/>
</dbReference>
<dbReference type="PANTHER" id="PTHR31149:SF10">
    <property type="entry name" value="OS05G0100900 PROTEIN"/>
    <property type="match status" value="1"/>
</dbReference>
<keyword evidence="1 3" id="KW-0396">Initiation factor</keyword>
<dbReference type="NCBIfam" id="TIGR00323">
    <property type="entry name" value="eIF-6"/>
    <property type="match status" value="1"/>
</dbReference>
<comment type="similarity">
    <text evidence="3">Belongs to the eIF-6 family.</text>
</comment>
<comment type="function">
    <text evidence="3">Binds to the 60S ribosomal subunit and prevents its association with the 40S ribosomal subunit to form the 80S initiation complex in the cytoplasm. May also be involved in ribosome biogenesis.</text>
</comment>
<feature type="domain" description="DUF7046" evidence="6">
    <location>
        <begin position="631"/>
        <end position="656"/>
    </location>
</feature>